<sequence>MNQDFHDLVTPSCTLLGLGEPTHQEPAFGRIRNTLLAGLADRGFRSVALETDRLAALRVDAYVQGGADSLDAVLAEGFSHGFGALDANRELVAWMRDHNAGRPAAERLAFHGFDIPTENYSAPSPRAALEHVRAYLGLAPGTPETPEDADRFARLLGDDEHWSRQEAVLDAAQSPGATPEAERARALADDLVVTLHSRAPELIAATSLAAWRRAKAHLAAAIGLLRYHRQCAEPGEPGARITRLLATRDALMAENLLAVREAEELRGPTLVFAHNLHLQRSPSAWTAGELSATWSSAGGIVGSLLGDRYVCVAGSVGRSAALGLTDPGPDTYEGALQHRVDGWGTVRADEVPDGRGRTGAEPAKGYFPLDRATLDGVDAVLHLRDAGAVGASAR</sequence>
<evidence type="ECO:0000313" key="2">
    <source>
        <dbReference type="Proteomes" id="UP000265325"/>
    </source>
</evidence>
<dbReference type="InterPro" id="IPR052036">
    <property type="entry name" value="Hydrolase/PRTase-associated"/>
</dbReference>
<dbReference type="GO" id="GO:0046677">
    <property type="term" value="P:response to antibiotic"/>
    <property type="evidence" value="ECO:0007669"/>
    <property type="project" value="InterPro"/>
</dbReference>
<dbReference type="PANTHER" id="PTHR31299:SF0">
    <property type="entry name" value="ESTERASE, PUTATIVE (AFU_ORTHOLOGUE AFUA_1G05850)-RELATED"/>
    <property type="match status" value="1"/>
</dbReference>
<keyword evidence="2" id="KW-1185">Reference proteome</keyword>
<dbReference type="Pfam" id="PF05139">
    <property type="entry name" value="Erythro_esteras"/>
    <property type="match status" value="1"/>
</dbReference>
<accession>A0A2P2GV04</accession>
<dbReference type="SUPFAM" id="SSF159501">
    <property type="entry name" value="EreA/ChaN-like"/>
    <property type="match status" value="1"/>
</dbReference>
<dbReference type="CDD" id="cd14728">
    <property type="entry name" value="Ere-like"/>
    <property type="match status" value="1"/>
</dbReference>
<dbReference type="RefSeq" id="WP_046905793.1">
    <property type="nucleotide sequence ID" value="NZ_BAAAXG010000003.1"/>
</dbReference>
<dbReference type="PANTHER" id="PTHR31299">
    <property type="entry name" value="ESTERASE, PUTATIVE (AFU_ORTHOLOGUE AFUA_1G05850)-RELATED"/>
    <property type="match status" value="1"/>
</dbReference>
<proteinExistence type="predicted"/>
<evidence type="ECO:0000313" key="1">
    <source>
        <dbReference type="EMBL" id="KKZ75324.1"/>
    </source>
</evidence>
<protein>
    <submittedName>
        <fullName evidence="1">Erythromycin esterase</fullName>
    </submittedName>
</protein>
<dbReference type="OrthoDB" id="4329964at2"/>
<dbReference type="Gene3D" id="3.30.1870.10">
    <property type="entry name" value="EreA-like, domain 2"/>
    <property type="match status" value="1"/>
</dbReference>
<comment type="caution">
    <text evidence="1">The sequence shown here is derived from an EMBL/GenBank/DDBJ whole genome shotgun (WGS) entry which is preliminary data.</text>
</comment>
<dbReference type="InterPro" id="IPR007815">
    <property type="entry name" value="Emycin_Estase"/>
</dbReference>
<dbReference type="AlphaFoldDB" id="A0A2P2GV04"/>
<organism evidence="1 2">
    <name type="scientific">Streptomyces showdoensis</name>
    <dbReference type="NCBI Taxonomy" id="68268"/>
    <lineage>
        <taxon>Bacteria</taxon>
        <taxon>Bacillati</taxon>
        <taxon>Actinomycetota</taxon>
        <taxon>Actinomycetes</taxon>
        <taxon>Kitasatosporales</taxon>
        <taxon>Streptomycetaceae</taxon>
        <taxon>Streptomyces</taxon>
    </lineage>
</organism>
<reference evidence="1 2" key="1">
    <citation type="submission" date="2015-05" db="EMBL/GenBank/DDBJ databases">
        <title>Draft Genome assembly of Streptomyces showdoensis.</title>
        <authorList>
            <person name="Thapa K.K."/>
            <person name="Metsa-Ketela M."/>
        </authorList>
    </citation>
    <scope>NUCLEOTIDE SEQUENCE [LARGE SCALE GENOMIC DNA]</scope>
    <source>
        <strain evidence="1 2">ATCC 15227</strain>
    </source>
</reference>
<dbReference type="Proteomes" id="UP000265325">
    <property type="component" value="Unassembled WGS sequence"/>
</dbReference>
<dbReference type="EMBL" id="LAQS01000003">
    <property type="protein sequence ID" value="KKZ75324.1"/>
    <property type="molecule type" value="Genomic_DNA"/>
</dbReference>
<name>A0A2P2GV04_STREW</name>
<gene>
    <name evidence="1" type="ORF">VO63_02440</name>
</gene>